<dbReference type="RefSeq" id="WP_222921292.1">
    <property type="nucleotide sequence ID" value="NZ_CP082286.1"/>
</dbReference>
<dbReference type="GeneID" id="67211400"/>
<evidence type="ECO:0000313" key="2">
    <source>
        <dbReference type="Proteomes" id="UP001589595"/>
    </source>
</evidence>
<proteinExistence type="predicted"/>
<gene>
    <name evidence="1" type="ORF">ACFFOL_15030</name>
</gene>
<evidence type="ECO:0000313" key="1">
    <source>
        <dbReference type="EMBL" id="MFB9825482.1"/>
    </source>
</evidence>
<sequence length="200" mass="22103">MAGVSIEGDILVVERPPNELDELALEFSAVAARCDVDHAFIAGYLAILTGRARATDDVDVLIEELSAPEVDALVDELEEAGFWGPAMPLEEMYGNLSAGTNIWVAPEDQTTPHLEVKFPTDEFDRASLSNSISARVGGRELPIGPLELQIAYKLYLAAEKDLEDAAHLYLLFEETLRIDRLEEWVGRLGVEDSYERLKSI</sequence>
<dbReference type="SUPFAM" id="SSF81301">
    <property type="entry name" value="Nucleotidyltransferase"/>
    <property type="match status" value="1"/>
</dbReference>
<evidence type="ECO:0008006" key="3">
    <source>
        <dbReference type="Google" id="ProtNLM"/>
    </source>
</evidence>
<dbReference type="InterPro" id="IPR043519">
    <property type="entry name" value="NT_sf"/>
</dbReference>
<name>A0ABD5MU26_9EURY</name>
<organism evidence="1 2">
    <name type="scientific">Halobaculum roseum</name>
    <dbReference type="NCBI Taxonomy" id="2175149"/>
    <lineage>
        <taxon>Archaea</taxon>
        <taxon>Methanobacteriati</taxon>
        <taxon>Methanobacteriota</taxon>
        <taxon>Stenosarchaea group</taxon>
        <taxon>Halobacteria</taxon>
        <taxon>Halobacteriales</taxon>
        <taxon>Haloferacaceae</taxon>
        <taxon>Halobaculum</taxon>
    </lineage>
</organism>
<keyword evidence="2" id="KW-1185">Reference proteome</keyword>
<comment type="caution">
    <text evidence="1">The sequence shown here is derived from an EMBL/GenBank/DDBJ whole genome shotgun (WGS) entry which is preliminary data.</text>
</comment>
<reference evidence="1" key="1">
    <citation type="submission" date="2024-09" db="EMBL/GenBank/DDBJ databases">
        <authorList>
            <person name="Sun Q."/>
        </authorList>
    </citation>
    <scope>NUCLEOTIDE SEQUENCE [LARGE SCALE GENOMIC DNA]</scope>
    <source>
        <strain evidence="1">JCM 31273</strain>
    </source>
</reference>
<dbReference type="EMBL" id="JBHMAJ010000009">
    <property type="protein sequence ID" value="MFB9825482.1"/>
    <property type="molecule type" value="Genomic_DNA"/>
</dbReference>
<protein>
    <recommendedName>
        <fullName evidence="3">Nucleotidyltransferase family protein</fullName>
    </recommendedName>
</protein>
<accession>A0ABD5MU26</accession>
<dbReference type="AlphaFoldDB" id="A0ABD5MU26"/>
<dbReference type="Proteomes" id="UP001589595">
    <property type="component" value="Unassembled WGS sequence"/>
</dbReference>
<dbReference type="Gene3D" id="3.30.460.40">
    <property type="match status" value="1"/>
</dbReference>